<dbReference type="InterPro" id="IPR011060">
    <property type="entry name" value="RibuloseP-bd_barrel"/>
</dbReference>
<dbReference type="OrthoDB" id="38543at2157"/>
<evidence type="ECO:0000313" key="3">
    <source>
        <dbReference type="Proteomes" id="UP000011575"/>
    </source>
</evidence>
<dbReference type="PATRIC" id="fig|1230454.4.peg.1825"/>
<name>M0PD98_9EURY</name>
<dbReference type="PANTHER" id="PTHR21381">
    <property type="entry name" value="ZGC:162297"/>
    <property type="match status" value="1"/>
</dbReference>
<keyword evidence="3" id="KW-1185">Reference proteome</keyword>
<dbReference type="PIRSF" id="PIRSF005956">
    <property type="entry name" value="BtpA"/>
    <property type="match status" value="1"/>
</dbReference>
<organism evidence="2 3">
    <name type="scientific">Halorubrum aidingense JCM 13560</name>
    <dbReference type="NCBI Taxonomy" id="1230454"/>
    <lineage>
        <taxon>Archaea</taxon>
        <taxon>Methanobacteriati</taxon>
        <taxon>Methanobacteriota</taxon>
        <taxon>Stenosarchaea group</taxon>
        <taxon>Halobacteria</taxon>
        <taxon>Halobacteriales</taxon>
        <taxon>Haloferacaceae</taxon>
        <taxon>Halorubrum</taxon>
    </lineage>
</organism>
<comment type="caution">
    <text evidence="2">The sequence shown here is derived from an EMBL/GenBank/DDBJ whole genome shotgun (WGS) entry which is preliminary data.</text>
</comment>
<dbReference type="SUPFAM" id="SSF51366">
    <property type="entry name" value="Ribulose-phoshate binding barrel"/>
    <property type="match status" value="1"/>
</dbReference>
<comment type="similarity">
    <text evidence="1">Belongs to the BtpA family.</text>
</comment>
<evidence type="ECO:0000313" key="2">
    <source>
        <dbReference type="EMBL" id="EMA67858.1"/>
    </source>
</evidence>
<dbReference type="Pfam" id="PF03437">
    <property type="entry name" value="BtpA"/>
    <property type="match status" value="1"/>
</dbReference>
<dbReference type="EMBL" id="AOJI01000022">
    <property type="protein sequence ID" value="EMA67858.1"/>
    <property type="molecule type" value="Genomic_DNA"/>
</dbReference>
<dbReference type="InterPro" id="IPR005137">
    <property type="entry name" value="BtpA"/>
</dbReference>
<dbReference type="AlphaFoldDB" id="M0PD98"/>
<proteinExistence type="inferred from homology"/>
<evidence type="ECO:0000256" key="1">
    <source>
        <dbReference type="ARBA" id="ARBA00006007"/>
    </source>
</evidence>
<dbReference type="NCBIfam" id="TIGR00259">
    <property type="entry name" value="thylakoid_BtpA"/>
    <property type="match status" value="1"/>
</dbReference>
<dbReference type="Proteomes" id="UP000011575">
    <property type="component" value="Unassembled WGS sequence"/>
</dbReference>
<sequence>MDFEATFGTDAPVIGMVHLPPLPGAPKAPADGEAAMAAVLERAASDARALDRGGVDGIMLENFGDAPFYPDDVPKSVVAGVTRGATAVAAETDLPLGINVLRNDAEAAISVAAAVGADYVRVNVHTGARVTDQGIVEGKAHETLRLRERLGVDVGLFADTDVKHSAPLTAAGYTAESFADTAERGLADAVIASGRGTGEAMDDDALDAVVAERESHGLDTPVLVGSGVRADTIGDVLTVADGAIVGTALKQGGETTAPVDSERVAELVARADEVR</sequence>
<dbReference type="PANTHER" id="PTHR21381:SF3">
    <property type="entry name" value="SGC REGION PROTEIN SGCQ-RELATED"/>
    <property type="match status" value="1"/>
</dbReference>
<protein>
    <submittedName>
        <fullName evidence="2">Photosystem I assembly BtpA</fullName>
    </submittedName>
</protein>
<reference evidence="2 3" key="1">
    <citation type="journal article" date="2014" name="PLoS Genet.">
        <title>Phylogenetically driven sequencing of extremely halophilic archaea reveals strategies for static and dynamic osmo-response.</title>
        <authorList>
            <person name="Becker E.A."/>
            <person name="Seitzer P.M."/>
            <person name="Tritt A."/>
            <person name="Larsen D."/>
            <person name="Krusor M."/>
            <person name="Yao A.I."/>
            <person name="Wu D."/>
            <person name="Madern D."/>
            <person name="Eisen J.A."/>
            <person name="Darling A.E."/>
            <person name="Facciotti M.T."/>
        </authorList>
    </citation>
    <scope>NUCLEOTIDE SEQUENCE [LARGE SCALE GENOMIC DNA]</scope>
    <source>
        <strain evidence="2 3">JCM 13560</strain>
    </source>
</reference>
<dbReference type="RefSeq" id="WP_008000512.1">
    <property type="nucleotide sequence ID" value="NZ_AOJI01000022.1"/>
</dbReference>
<accession>M0PD98</accession>
<gene>
    <name evidence="2" type="ORF">C461_09024</name>
</gene>